<dbReference type="GeneID" id="20324922"/>
<evidence type="ECO:0000313" key="1">
    <source>
        <dbReference type="EMBL" id="KER20767.1"/>
    </source>
</evidence>
<gene>
    <name evidence="1" type="ORF">T265_10754</name>
</gene>
<organism evidence="1 2">
    <name type="scientific">Opisthorchis viverrini</name>
    <name type="common">Southeast Asian liver fluke</name>
    <dbReference type="NCBI Taxonomy" id="6198"/>
    <lineage>
        <taxon>Eukaryota</taxon>
        <taxon>Metazoa</taxon>
        <taxon>Spiralia</taxon>
        <taxon>Lophotrochozoa</taxon>
        <taxon>Platyhelminthes</taxon>
        <taxon>Trematoda</taxon>
        <taxon>Digenea</taxon>
        <taxon>Opisthorchiida</taxon>
        <taxon>Opisthorchiata</taxon>
        <taxon>Opisthorchiidae</taxon>
        <taxon>Opisthorchis</taxon>
    </lineage>
</organism>
<dbReference type="CTD" id="20324922"/>
<dbReference type="RefSeq" id="XP_009175483.1">
    <property type="nucleotide sequence ID" value="XM_009177219.1"/>
</dbReference>
<dbReference type="EMBL" id="KL597023">
    <property type="protein sequence ID" value="KER20767.1"/>
    <property type="molecule type" value="Genomic_DNA"/>
</dbReference>
<dbReference type="Proteomes" id="UP000054324">
    <property type="component" value="Unassembled WGS sequence"/>
</dbReference>
<dbReference type="KEGG" id="ovi:T265_10754"/>
<keyword evidence="2" id="KW-1185">Reference proteome</keyword>
<reference evidence="1 2" key="1">
    <citation type="submission" date="2013-11" db="EMBL/GenBank/DDBJ databases">
        <title>Opisthorchis viverrini - life in the bile duct.</title>
        <authorList>
            <person name="Young N.D."/>
            <person name="Nagarajan N."/>
            <person name="Lin S.J."/>
            <person name="Korhonen P.K."/>
            <person name="Jex A.R."/>
            <person name="Hall R.S."/>
            <person name="Safavi-Hemami H."/>
            <person name="Kaewkong W."/>
            <person name="Bertrand D."/>
            <person name="Gao S."/>
            <person name="Seet Q."/>
            <person name="Wongkham S."/>
            <person name="Teh B.T."/>
            <person name="Wongkham C."/>
            <person name="Intapan P.M."/>
            <person name="Maleewong W."/>
            <person name="Yang X."/>
            <person name="Hu M."/>
            <person name="Wang Z."/>
            <person name="Hofmann A."/>
            <person name="Sternberg P.W."/>
            <person name="Tan P."/>
            <person name="Wang J."/>
            <person name="Gasser R.B."/>
        </authorList>
    </citation>
    <scope>NUCLEOTIDE SEQUENCE [LARGE SCALE GENOMIC DNA]</scope>
</reference>
<sequence>MIVRKRLRGARECTCPSPSTIKKNSSNHGTAIIYLAAITGVDLKVLKKPRDPIYAFLCCVVCYGGLKAVTVSRVLVTPEPKESSASSSVPQQNLQLSRGSLTAILYLMYRERASLAEGESDDSPIF</sequence>
<dbReference type="AlphaFoldDB" id="A0A074Z5G6"/>
<evidence type="ECO:0000313" key="2">
    <source>
        <dbReference type="Proteomes" id="UP000054324"/>
    </source>
</evidence>
<accession>A0A074Z5G6</accession>
<name>A0A074Z5G6_OPIVI</name>
<protein>
    <submittedName>
        <fullName evidence="1">Uncharacterized protein</fullName>
    </submittedName>
</protein>
<proteinExistence type="predicted"/>